<organism evidence="6 7">
    <name type="scientific">Phanerochaete sordida</name>
    <dbReference type="NCBI Taxonomy" id="48140"/>
    <lineage>
        <taxon>Eukaryota</taxon>
        <taxon>Fungi</taxon>
        <taxon>Dikarya</taxon>
        <taxon>Basidiomycota</taxon>
        <taxon>Agaricomycotina</taxon>
        <taxon>Agaricomycetes</taxon>
        <taxon>Polyporales</taxon>
        <taxon>Phanerochaetaceae</taxon>
        <taxon>Phanerochaete</taxon>
    </lineage>
</organism>
<dbReference type="Gene3D" id="1.20.1250.20">
    <property type="entry name" value="MFS general substrate transporter like domains"/>
    <property type="match status" value="2"/>
</dbReference>
<feature type="domain" description="Major facilitator superfamily (MFS) profile" evidence="5">
    <location>
        <begin position="69"/>
        <end position="456"/>
    </location>
</feature>
<proteinExistence type="inferred from homology"/>
<feature type="compositionally biased region" description="Polar residues" evidence="3">
    <location>
        <begin position="11"/>
        <end position="21"/>
    </location>
</feature>
<evidence type="ECO:0000259" key="5">
    <source>
        <dbReference type="PROSITE" id="PS50850"/>
    </source>
</evidence>
<feature type="region of interest" description="Disordered" evidence="3">
    <location>
        <begin position="1"/>
        <end position="56"/>
    </location>
</feature>
<dbReference type="PANTHER" id="PTHR11360:SF252">
    <property type="entry name" value="MAJOR FACILITATOR SUPERFAMILY (MFS) PROFILE DOMAIN-CONTAINING PROTEIN-RELATED"/>
    <property type="match status" value="1"/>
</dbReference>
<feature type="compositionally biased region" description="Basic and acidic residues" evidence="3">
    <location>
        <begin position="1"/>
        <end position="10"/>
    </location>
</feature>
<feature type="transmembrane region" description="Helical" evidence="4">
    <location>
        <begin position="339"/>
        <end position="358"/>
    </location>
</feature>
<comment type="subcellular location">
    <subcellularLocation>
        <location evidence="1">Membrane</location>
        <topology evidence="1">Multi-pass membrane protein</topology>
    </subcellularLocation>
</comment>
<dbReference type="Pfam" id="PF07690">
    <property type="entry name" value="MFS_1"/>
    <property type="match status" value="1"/>
</dbReference>
<dbReference type="OrthoDB" id="6499973at2759"/>
<sequence>MTAEVAEERTVQGSTRAPSRSSHLEEKDLHEKPEFETTVDTTKPRDPEAQQVAQAPKTEFPEGGLRGWATVAGAFCVQFCGFGYTSSFGVYQDYYVRVYMTNETASTISWIGSVNAFIVVGFGLFAGQLYDRGHFKLAIYLGSFLLVFGLFMLSLAQPNQFYQVFLSQGVCAGIGAGLLYIPSIAVISHYFARRRVLAMSIVAAGSSLGSVIHPIMLNNTLNGSLGFGNSVRASAGLVAGMLLVAILLMKPRLPPPAHTTPLLPAIRKFSKDSAYVWTTAGLFLVTTGFYYPLYYLQLDASEHNLSREFSFYCLVILNFASFVGRLSSGFAAHTVGAPLTITVSAGCCAAVILGMIGVGSVTSVVLVALFFGFFAGAYIALNAPMLAVLADSFGEIGARMGVAFAFAAIGGLIGSPIAGALLGDSYVWWKPAVFAGIFAFAGFGCFCMACIILKRRGKLLPHHP</sequence>
<dbReference type="AlphaFoldDB" id="A0A9P3GF83"/>
<feature type="transmembrane region" description="Helical" evidence="4">
    <location>
        <begin position="364"/>
        <end position="390"/>
    </location>
</feature>
<feature type="transmembrane region" description="Helical" evidence="4">
    <location>
        <begin position="67"/>
        <end position="87"/>
    </location>
</feature>
<dbReference type="InterPro" id="IPR036259">
    <property type="entry name" value="MFS_trans_sf"/>
</dbReference>
<evidence type="ECO:0000313" key="6">
    <source>
        <dbReference type="EMBL" id="GJE93676.1"/>
    </source>
</evidence>
<keyword evidence="4" id="KW-1133">Transmembrane helix</keyword>
<dbReference type="InterPro" id="IPR020846">
    <property type="entry name" value="MFS_dom"/>
</dbReference>
<feature type="compositionally biased region" description="Basic and acidic residues" evidence="3">
    <location>
        <begin position="22"/>
        <end position="35"/>
    </location>
</feature>
<dbReference type="Proteomes" id="UP000703269">
    <property type="component" value="Unassembled WGS sequence"/>
</dbReference>
<dbReference type="InterPro" id="IPR050327">
    <property type="entry name" value="Proton-linked_MCT"/>
</dbReference>
<feature type="transmembrane region" description="Helical" evidence="4">
    <location>
        <begin position="309"/>
        <end position="327"/>
    </location>
</feature>
<dbReference type="GO" id="GO:0016020">
    <property type="term" value="C:membrane"/>
    <property type="evidence" value="ECO:0007669"/>
    <property type="project" value="UniProtKB-SubCell"/>
</dbReference>
<feature type="transmembrane region" description="Helical" evidence="4">
    <location>
        <begin position="196"/>
        <end position="215"/>
    </location>
</feature>
<feature type="transmembrane region" description="Helical" evidence="4">
    <location>
        <begin position="402"/>
        <end position="422"/>
    </location>
</feature>
<accession>A0A9P3GF83</accession>
<comment type="similarity">
    <text evidence="2">Belongs to the major facilitator superfamily. Monocarboxylate porter (TC 2.A.1.13) family.</text>
</comment>
<dbReference type="EMBL" id="BPQB01000034">
    <property type="protein sequence ID" value="GJE93676.1"/>
    <property type="molecule type" value="Genomic_DNA"/>
</dbReference>
<dbReference type="SUPFAM" id="SSF103473">
    <property type="entry name" value="MFS general substrate transporter"/>
    <property type="match status" value="1"/>
</dbReference>
<evidence type="ECO:0000256" key="4">
    <source>
        <dbReference type="SAM" id="Phobius"/>
    </source>
</evidence>
<name>A0A9P3GF83_9APHY</name>
<comment type="caution">
    <text evidence="6">The sequence shown here is derived from an EMBL/GenBank/DDBJ whole genome shotgun (WGS) entry which is preliminary data.</text>
</comment>
<feature type="transmembrane region" description="Helical" evidence="4">
    <location>
        <begin position="107"/>
        <end position="125"/>
    </location>
</feature>
<keyword evidence="4" id="KW-0812">Transmembrane</keyword>
<feature type="transmembrane region" description="Helical" evidence="4">
    <location>
        <begin position="162"/>
        <end position="184"/>
    </location>
</feature>
<feature type="transmembrane region" description="Helical" evidence="4">
    <location>
        <begin position="428"/>
        <end position="453"/>
    </location>
</feature>
<dbReference type="GO" id="GO:0022857">
    <property type="term" value="F:transmembrane transporter activity"/>
    <property type="evidence" value="ECO:0007669"/>
    <property type="project" value="InterPro"/>
</dbReference>
<protein>
    <submittedName>
        <fullName evidence="6">MFS general substrate transporter</fullName>
    </submittedName>
</protein>
<keyword evidence="4" id="KW-0472">Membrane</keyword>
<feature type="transmembrane region" description="Helical" evidence="4">
    <location>
        <begin position="235"/>
        <end position="253"/>
    </location>
</feature>
<feature type="transmembrane region" description="Helical" evidence="4">
    <location>
        <begin position="137"/>
        <end position="156"/>
    </location>
</feature>
<dbReference type="PROSITE" id="PS50850">
    <property type="entry name" value="MFS"/>
    <property type="match status" value="1"/>
</dbReference>
<dbReference type="PANTHER" id="PTHR11360">
    <property type="entry name" value="MONOCARBOXYLATE TRANSPORTER"/>
    <property type="match status" value="1"/>
</dbReference>
<dbReference type="InterPro" id="IPR011701">
    <property type="entry name" value="MFS"/>
</dbReference>
<evidence type="ECO:0000256" key="1">
    <source>
        <dbReference type="ARBA" id="ARBA00004141"/>
    </source>
</evidence>
<gene>
    <name evidence="6" type="ORF">PsYK624_098360</name>
</gene>
<feature type="transmembrane region" description="Helical" evidence="4">
    <location>
        <begin position="274"/>
        <end position="297"/>
    </location>
</feature>
<keyword evidence="7" id="KW-1185">Reference proteome</keyword>
<evidence type="ECO:0000256" key="2">
    <source>
        <dbReference type="ARBA" id="ARBA00006727"/>
    </source>
</evidence>
<evidence type="ECO:0000313" key="7">
    <source>
        <dbReference type="Proteomes" id="UP000703269"/>
    </source>
</evidence>
<reference evidence="6 7" key="1">
    <citation type="submission" date="2021-08" db="EMBL/GenBank/DDBJ databases">
        <title>Draft Genome Sequence of Phanerochaete sordida strain YK-624.</title>
        <authorList>
            <person name="Mori T."/>
            <person name="Dohra H."/>
            <person name="Suzuki T."/>
            <person name="Kawagishi H."/>
            <person name="Hirai H."/>
        </authorList>
    </citation>
    <scope>NUCLEOTIDE SEQUENCE [LARGE SCALE GENOMIC DNA]</scope>
    <source>
        <strain evidence="6 7">YK-624</strain>
    </source>
</reference>
<evidence type="ECO:0000256" key="3">
    <source>
        <dbReference type="SAM" id="MobiDB-lite"/>
    </source>
</evidence>